<dbReference type="Proteomes" id="UP000187203">
    <property type="component" value="Unassembled WGS sequence"/>
</dbReference>
<evidence type="ECO:0000313" key="1">
    <source>
        <dbReference type="EMBL" id="OMO50555.1"/>
    </source>
</evidence>
<name>A0A1R3FXL6_9ROSI</name>
<comment type="caution">
    <text evidence="1">The sequence shown here is derived from an EMBL/GenBank/DDBJ whole genome shotgun (WGS) entry which is preliminary data.</text>
</comment>
<sequence>MLNRDKYVADNSFLQLIVFVANKSDDVADR</sequence>
<evidence type="ECO:0000313" key="2">
    <source>
        <dbReference type="Proteomes" id="UP000187203"/>
    </source>
</evidence>
<gene>
    <name evidence="1" type="ORF">COLO4_38016</name>
</gene>
<protein>
    <submittedName>
        <fullName evidence="1">Uncharacterized protein</fullName>
    </submittedName>
</protein>
<dbReference type="AlphaFoldDB" id="A0A1R3FXL6"/>
<dbReference type="EMBL" id="AWUE01024503">
    <property type="protein sequence ID" value="OMO50555.1"/>
    <property type="molecule type" value="Genomic_DNA"/>
</dbReference>
<organism evidence="1 2">
    <name type="scientific">Corchorus olitorius</name>
    <dbReference type="NCBI Taxonomy" id="93759"/>
    <lineage>
        <taxon>Eukaryota</taxon>
        <taxon>Viridiplantae</taxon>
        <taxon>Streptophyta</taxon>
        <taxon>Embryophyta</taxon>
        <taxon>Tracheophyta</taxon>
        <taxon>Spermatophyta</taxon>
        <taxon>Magnoliopsida</taxon>
        <taxon>eudicotyledons</taxon>
        <taxon>Gunneridae</taxon>
        <taxon>Pentapetalae</taxon>
        <taxon>rosids</taxon>
        <taxon>malvids</taxon>
        <taxon>Malvales</taxon>
        <taxon>Malvaceae</taxon>
        <taxon>Grewioideae</taxon>
        <taxon>Apeibeae</taxon>
        <taxon>Corchorus</taxon>
    </lineage>
</organism>
<accession>A0A1R3FXL6</accession>
<keyword evidence="2" id="KW-1185">Reference proteome</keyword>
<proteinExistence type="predicted"/>
<reference evidence="2" key="1">
    <citation type="submission" date="2013-09" db="EMBL/GenBank/DDBJ databases">
        <title>Corchorus olitorius genome sequencing.</title>
        <authorList>
            <person name="Alam M."/>
            <person name="Haque M.S."/>
            <person name="Islam M.S."/>
            <person name="Emdad E.M."/>
            <person name="Islam M.M."/>
            <person name="Ahmed B."/>
            <person name="Halim A."/>
            <person name="Hossen Q.M.M."/>
            <person name="Hossain M.Z."/>
            <person name="Ahmed R."/>
            <person name="Khan M.M."/>
            <person name="Islam R."/>
            <person name="Rashid M.M."/>
            <person name="Khan S.A."/>
            <person name="Rahman M.S."/>
            <person name="Alam M."/>
            <person name="Yahiya A.S."/>
            <person name="Khan M.S."/>
            <person name="Azam M.S."/>
            <person name="Haque T."/>
            <person name="Lashkar M.Z.H."/>
            <person name="Akhand A.I."/>
            <person name="Morshed G."/>
            <person name="Roy S."/>
            <person name="Uddin K.S."/>
            <person name="Rabeya T."/>
            <person name="Hossain A.S."/>
            <person name="Chowdhury A."/>
            <person name="Snigdha A.R."/>
            <person name="Mortoza M.S."/>
            <person name="Matin S.A."/>
            <person name="Hoque S.M.E."/>
            <person name="Islam M.K."/>
            <person name="Roy D.K."/>
            <person name="Haider R."/>
            <person name="Moosa M.M."/>
            <person name="Elias S.M."/>
            <person name="Hasan A.M."/>
            <person name="Jahan S."/>
            <person name="Shafiuddin M."/>
            <person name="Mahmood N."/>
            <person name="Shommy N.S."/>
        </authorList>
    </citation>
    <scope>NUCLEOTIDE SEQUENCE [LARGE SCALE GENOMIC DNA]</scope>
    <source>
        <strain evidence="2">cv. O-4</strain>
    </source>
</reference>